<gene>
    <name evidence="2" type="ORF">L21SP5_00355</name>
</gene>
<proteinExistence type="predicted"/>
<feature type="signal peptide" evidence="1">
    <location>
        <begin position="1"/>
        <end position="20"/>
    </location>
</feature>
<sequence precursor="true">MKKLAVVLITLILASSISTAQNTAKLQSIFIYNFIKLIEWPASYKSGTFNITVLGNDQIYTELMNLAKVKKAGSQTIKVKKINNLGELANPHILYIPKTKGSKVSDAKTSIGSKATLLISDTNNGTGKGSDINFVVVGNKPKFEIKTSSAQSKGLKISSNLVNLGIKK</sequence>
<evidence type="ECO:0000256" key="1">
    <source>
        <dbReference type="SAM" id="SignalP"/>
    </source>
</evidence>
<evidence type="ECO:0008006" key="4">
    <source>
        <dbReference type="Google" id="ProtNLM"/>
    </source>
</evidence>
<dbReference type="Pfam" id="PF13689">
    <property type="entry name" value="DUF4154"/>
    <property type="match status" value="1"/>
</dbReference>
<organism evidence="2 3">
    <name type="scientific">Salinivirga cyanobacteriivorans</name>
    <dbReference type="NCBI Taxonomy" id="1307839"/>
    <lineage>
        <taxon>Bacteria</taxon>
        <taxon>Pseudomonadati</taxon>
        <taxon>Bacteroidota</taxon>
        <taxon>Bacteroidia</taxon>
        <taxon>Bacteroidales</taxon>
        <taxon>Salinivirgaceae</taxon>
        <taxon>Salinivirga</taxon>
    </lineage>
</organism>
<keyword evidence="1" id="KW-0732">Signal</keyword>
<keyword evidence="3" id="KW-1185">Reference proteome</keyword>
<dbReference type="RefSeq" id="WP_057951623.1">
    <property type="nucleotide sequence ID" value="NZ_CP013118.1"/>
</dbReference>
<reference evidence="2 3" key="1">
    <citation type="submission" date="2015-11" db="EMBL/GenBank/DDBJ databases">
        <title>Description and complete genome sequence of a novel strain predominating in hypersaline microbial mats and representing a new family of the Bacteriodetes phylum.</title>
        <authorList>
            <person name="Spring S."/>
            <person name="Bunk B."/>
            <person name="Sproer C."/>
            <person name="Klenk H.-P."/>
        </authorList>
    </citation>
    <scope>NUCLEOTIDE SEQUENCE [LARGE SCALE GENOMIC DNA]</scope>
    <source>
        <strain evidence="2 3">L21-Spi-D4</strain>
    </source>
</reference>
<dbReference type="STRING" id="1307839.L21SP5_00355"/>
<dbReference type="AlphaFoldDB" id="A0A0S2HVG3"/>
<name>A0A0S2HVG3_9BACT</name>
<dbReference type="EMBL" id="CP013118">
    <property type="protein sequence ID" value="ALO14034.1"/>
    <property type="molecule type" value="Genomic_DNA"/>
</dbReference>
<protein>
    <recommendedName>
        <fullName evidence="4">DUF4154 domain-containing protein</fullName>
    </recommendedName>
</protein>
<evidence type="ECO:0000313" key="3">
    <source>
        <dbReference type="Proteomes" id="UP000064893"/>
    </source>
</evidence>
<accession>A0A0S2HVG3</accession>
<dbReference type="OrthoDB" id="1342147at2"/>
<dbReference type="InterPro" id="IPR025293">
    <property type="entry name" value="YfiR/HmsC-like"/>
</dbReference>
<dbReference type="KEGG" id="blq:L21SP5_00355"/>
<dbReference type="Proteomes" id="UP000064893">
    <property type="component" value="Chromosome"/>
</dbReference>
<evidence type="ECO:0000313" key="2">
    <source>
        <dbReference type="EMBL" id="ALO14034.1"/>
    </source>
</evidence>
<feature type="chain" id="PRO_5006599330" description="DUF4154 domain-containing protein" evidence="1">
    <location>
        <begin position="21"/>
        <end position="168"/>
    </location>
</feature>